<keyword evidence="1" id="KW-0472">Membrane</keyword>
<keyword evidence="1" id="KW-1133">Transmembrane helix</keyword>
<dbReference type="AlphaFoldDB" id="A0A1U7ETM3"/>
<evidence type="ECO:0000256" key="1">
    <source>
        <dbReference type="SAM" id="Phobius"/>
    </source>
</evidence>
<evidence type="ECO:0000313" key="3">
    <source>
        <dbReference type="Proteomes" id="UP000002698"/>
    </source>
</evidence>
<reference evidence="2 3" key="1">
    <citation type="journal article" date="2005" name="Genome Res.">
        <title>Living with two extremes: conclusions from the genome sequence of Natronomonas pharaonis.</title>
        <authorList>
            <person name="Falb M."/>
            <person name="Pfeiffer F."/>
            <person name="Palm P."/>
            <person name="Rodewald K."/>
            <person name="Hickmann V."/>
            <person name="Tittor J."/>
            <person name="Oesterhelt D."/>
        </authorList>
    </citation>
    <scope>NUCLEOTIDE SEQUENCE [LARGE SCALE GENOMIC DNA]</scope>
    <source>
        <strain evidence="3">ATCC 35678 / DSM 2160 / CIP 103997 / JCM 8858 / NBRC 14720 / NCIMB 2260 / Gabara</strain>
    </source>
</reference>
<evidence type="ECO:0000313" key="2">
    <source>
        <dbReference type="EMBL" id="CAI48266.1"/>
    </source>
</evidence>
<dbReference type="eggNOG" id="arCOG15189">
    <property type="taxonomic scope" value="Archaea"/>
</dbReference>
<feature type="transmembrane region" description="Helical" evidence="1">
    <location>
        <begin position="7"/>
        <end position="28"/>
    </location>
</feature>
<dbReference type="HOGENOM" id="CLU_209473_0_0_2"/>
<gene>
    <name evidence="2" type="ordered locus">NP_0350A</name>
</gene>
<organism evidence="2 3">
    <name type="scientific">Natronomonas pharaonis (strain ATCC 35678 / DSM 2160 / CIP 103997 / JCM 8858 / NBRC 14720 / NCIMB 2260 / Gabara)</name>
    <name type="common">Halobacterium pharaonis</name>
    <dbReference type="NCBI Taxonomy" id="348780"/>
    <lineage>
        <taxon>Archaea</taxon>
        <taxon>Methanobacteriati</taxon>
        <taxon>Methanobacteriota</taxon>
        <taxon>Stenosarchaea group</taxon>
        <taxon>Halobacteria</taxon>
        <taxon>Halobacteriales</taxon>
        <taxon>Natronomonadaceae</taxon>
        <taxon>Natronomonas</taxon>
    </lineage>
</organism>
<proteinExistence type="predicted"/>
<feature type="transmembrane region" description="Helical" evidence="1">
    <location>
        <begin position="34"/>
        <end position="53"/>
    </location>
</feature>
<keyword evidence="1" id="KW-0812">Transmembrane</keyword>
<dbReference type="KEGG" id="nph:NP_0350A"/>
<dbReference type="STRING" id="348780.NP_0350A"/>
<dbReference type="Proteomes" id="UP000002698">
    <property type="component" value="Chromosome"/>
</dbReference>
<keyword evidence="3" id="KW-1185">Reference proteome</keyword>
<protein>
    <submittedName>
        <fullName evidence="2">Uncharacterized protein</fullName>
    </submittedName>
</protein>
<dbReference type="EMBL" id="CR936257">
    <property type="protein sequence ID" value="CAI48266.1"/>
    <property type="molecule type" value="Genomic_DNA"/>
</dbReference>
<name>A0A1U7ETM3_NATPD</name>
<accession>A0A1U7ETM3</accession>
<dbReference type="GeneID" id="3700826"/>
<dbReference type="RefSeq" id="WP_011321904.1">
    <property type="nucleotide sequence ID" value="NC_007426.1"/>
</dbReference>
<sequence length="60" mass="5655">MATDTQKLGAGLAALVVGSVLILSTSFVNTPVPGAAAGVAAMLMAVGSLLVGLSEKGAGV</sequence>
<dbReference type="EnsemblBacteria" id="CAI48266">
    <property type="protein sequence ID" value="CAI48266"/>
    <property type="gene ID" value="NP_0350A"/>
</dbReference>